<comment type="function">
    <text evidence="2">Catalyzes the condensation of isopentenyl diphosphate (IPP) with allylic pyrophosphates generating different type of terpenoids.</text>
</comment>
<dbReference type="NCBIfam" id="TIGR00055">
    <property type="entry name" value="uppS"/>
    <property type="match status" value="1"/>
</dbReference>
<dbReference type="Gene3D" id="3.40.1180.10">
    <property type="entry name" value="Decaprenyl diphosphate synthase-like"/>
    <property type="match status" value="1"/>
</dbReference>
<sequence length="238" mass="26222">MPRHVGIIMDGNGRWAAARGMPRSFGHKAGVEAVRRAVRAAGELGIEYLTLYAFSSENWSRPAEEVHDLLGLMKFFITRDLAELCANGVRVRVLGRRDGLAPDILGLIETAEGRSRDNTALNLNIAFNYGARDEIVRAFQRLAARQAETGGNVGDIDEAAIAACLDTAGLPDPELVIRTSGEMRLSNFMLWQAAYSEFVFLTCMWPDFDKAWLEKALEEFASRARRFGGVSAAKEIAL</sequence>
<dbReference type="CDD" id="cd00475">
    <property type="entry name" value="Cis_IPPS"/>
    <property type="match status" value="1"/>
</dbReference>
<dbReference type="SUPFAM" id="SSF64005">
    <property type="entry name" value="Undecaprenyl diphosphate synthase"/>
    <property type="match status" value="1"/>
</dbReference>
<gene>
    <name evidence="3" type="ORF">E0D97_14525</name>
</gene>
<comment type="caution">
    <text evidence="3">The sequence shown here is derived from an EMBL/GenBank/DDBJ whole genome shotgun (WGS) entry which is preliminary data.</text>
</comment>
<dbReference type="Pfam" id="PF01255">
    <property type="entry name" value="Prenyltransf"/>
    <property type="match status" value="1"/>
</dbReference>
<comment type="cofactor">
    <cofactor evidence="2">
        <name>Mg(2+)</name>
        <dbReference type="ChEBI" id="CHEBI:18420"/>
    </cofactor>
    <text evidence="2">Binds 2 magnesium ions per subunit.</text>
</comment>
<feature type="binding site" evidence="2">
    <location>
        <begin position="11"/>
        <end position="14"/>
    </location>
    <ligand>
        <name>substrate</name>
    </ligand>
</feature>
<feature type="active site" description="Proton acceptor" evidence="2">
    <location>
        <position position="58"/>
    </location>
</feature>
<feature type="binding site" evidence="2">
    <location>
        <position position="197"/>
    </location>
    <ligand>
        <name>Mg(2+)</name>
        <dbReference type="ChEBI" id="CHEBI:18420"/>
    </ligand>
</feature>
<feature type="binding site" evidence="2">
    <location>
        <position position="10"/>
    </location>
    <ligand>
        <name>Mg(2+)</name>
        <dbReference type="ChEBI" id="CHEBI:18420"/>
    </ligand>
</feature>
<dbReference type="PANTHER" id="PTHR10291">
    <property type="entry name" value="DEHYDRODOLICHYL DIPHOSPHATE SYNTHASE FAMILY MEMBER"/>
    <property type="match status" value="1"/>
</dbReference>
<feature type="binding site" evidence="2">
    <location>
        <begin position="55"/>
        <end position="57"/>
    </location>
    <ligand>
        <name>substrate</name>
    </ligand>
</feature>
<feature type="binding site" evidence="2">
    <location>
        <position position="23"/>
    </location>
    <ligand>
        <name>substrate</name>
    </ligand>
</feature>
<keyword evidence="1 2" id="KW-0808">Transferase</keyword>
<comment type="similarity">
    <text evidence="2">Belongs to the UPP synthase family.</text>
</comment>
<dbReference type="EC" id="2.5.1.-" evidence="2"/>
<dbReference type="AlphaFoldDB" id="A0A4R0PDH1"/>
<dbReference type="InterPro" id="IPR001441">
    <property type="entry name" value="UPP_synth-like"/>
</dbReference>
<feature type="binding site" evidence="2">
    <location>
        <position position="27"/>
    </location>
    <ligand>
        <name>substrate</name>
    </ligand>
</feature>
<dbReference type="NCBIfam" id="NF011405">
    <property type="entry name" value="PRK14830.1"/>
    <property type="match status" value="1"/>
</dbReference>
<evidence type="ECO:0000256" key="2">
    <source>
        <dbReference type="HAMAP-Rule" id="MF_01139"/>
    </source>
</evidence>
<feature type="binding site" evidence="2">
    <location>
        <position position="15"/>
    </location>
    <ligand>
        <name>substrate</name>
    </ligand>
</feature>
<comment type="subunit">
    <text evidence="2">Homodimer.</text>
</comment>
<dbReference type="HAMAP" id="MF_01139">
    <property type="entry name" value="ISPT"/>
    <property type="match status" value="1"/>
</dbReference>
<dbReference type="RefSeq" id="WP_131570296.1">
    <property type="nucleotide sequence ID" value="NZ_JAINFK010000005.1"/>
</dbReference>
<dbReference type="GO" id="GO:0008834">
    <property type="term" value="F:ditrans,polycis-undecaprenyl-diphosphate synthase [(2E,6E)-farnesyl-diphosphate specific] activity"/>
    <property type="evidence" value="ECO:0007669"/>
    <property type="project" value="TreeGrafter"/>
</dbReference>
<feature type="binding site" evidence="2">
    <location>
        <position position="178"/>
    </location>
    <ligand>
        <name>substrate</name>
    </ligand>
</feature>
<feature type="binding site" evidence="2">
    <location>
        <position position="59"/>
    </location>
    <ligand>
        <name>substrate</name>
    </ligand>
</feature>
<dbReference type="OrthoDB" id="4191603at2"/>
<name>A0A4R0PDH1_9HYPH</name>
<evidence type="ECO:0000313" key="3">
    <source>
        <dbReference type="EMBL" id="TCD13253.1"/>
    </source>
</evidence>
<keyword evidence="4" id="KW-1185">Reference proteome</keyword>
<accession>A0A4R0PDH1</accession>
<keyword evidence="2" id="KW-0479">Metal-binding</keyword>
<keyword evidence="2" id="KW-0460">Magnesium</keyword>
<dbReference type="NCBIfam" id="NF011408">
    <property type="entry name" value="PRK14834.1"/>
    <property type="match status" value="1"/>
</dbReference>
<evidence type="ECO:0000256" key="1">
    <source>
        <dbReference type="ARBA" id="ARBA00022679"/>
    </source>
</evidence>
<feature type="binding site" evidence="2">
    <location>
        <begin position="184"/>
        <end position="186"/>
    </location>
    <ligand>
        <name>substrate</name>
    </ligand>
</feature>
<dbReference type="PANTHER" id="PTHR10291:SF0">
    <property type="entry name" value="DEHYDRODOLICHYL DIPHOSPHATE SYNTHASE 2"/>
    <property type="match status" value="1"/>
</dbReference>
<dbReference type="PROSITE" id="PS01066">
    <property type="entry name" value="UPP_SYNTHASE"/>
    <property type="match status" value="1"/>
</dbReference>
<evidence type="ECO:0000313" key="4">
    <source>
        <dbReference type="Proteomes" id="UP000291301"/>
    </source>
</evidence>
<reference evidence="3 4" key="1">
    <citation type="journal article" date="2015" name="Antonie Van Leeuwenhoek">
        <title>Oricola cellulosilytica gen. nov., sp. nov., a cellulose-degrading bacterium of the family Phyllobacteriaceae isolated from surface seashore water, and emended descriptions of Mesorhizobium loti and Phyllobacterium myrsinacearum.</title>
        <authorList>
            <person name="Hameed A."/>
            <person name="Shahina M."/>
            <person name="Lai W.A."/>
            <person name="Lin S.Y."/>
            <person name="Young L.S."/>
            <person name="Liu Y.C."/>
            <person name="Hsu Y.H."/>
            <person name="Young C.C."/>
        </authorList>
    </citation>
    <scope>NUCLEOTIDE SEQUENCE [LARGE SCALE GENOMIC DNA]</scope>
    <source>
        <strain evidence="3 4">KCTC 52183</strain>
    </source>
</reference>
<proteinExistence type="inferred from homology"/>
<dbReference type="GO" id="GO:0005829">
    <property type="term" value="C:cytosol"/>
    <property type="evidence" value="ECO:0007669"/>
    <property type="project" value="TreeGrafter"/>
</dbReference>
<feature type="active site" evidence="2">
    <location>
        <position position="10"/>
    </location>
</feature>
<dbReference type="InterPro" id="IPR036424">
    <property type="entry name" value="UPP_synth-like_sf"/>
</dbReference>
<feature type="binding site" evidence="2">
    <location>
        <position position="61"/>
    </location>
    <ligand>
        <name>substrate</name>
    </ligand>
</feature>
<dbReference type="EMBL" id="SJST01000006">
    <property type="protein sequence ID" value="TCD13253.1"/>
    <property type="molecule type" value="Genomic_DNA"/>
</dbReference>
<organism evidence="3 4">
    <name type="scientific">Oricola cellulosilytica</name>
    <dbReference type="NCBI Taxonomy" id="1429082"/>
    <lineage>
        <taxon>Bacteria</taxon>
        <taxon>Pseudomonadati</taxon>
        <taxon>Pseudomonadota</taxon>
        <taxon>Alphaproteobacteria</taxon>
        <taxon>Hyphomicrobiales</taxon>
        <taxon>Ahrensiaceae</taxon>
        <taxon>Oricola</taxon>
    </lineage>
</organism>
<protein>
    <recommendedName>
        <fullName evidence="2">Isoprenyl transferase</fullName>
        <ecNumber evidence="2">2.5.1.-</ecNumber>
    </recommendedName>
</protein>
<dbReference type="GO" id="GO:0016094">
    <property type="term" value="P:polyprenol biosynthetic process"/>
    <property type="evidence" value="ECO:0007669"/>
    <property type="project" value="TreeGrafter"/>
</dbReference>
<dbReference type="Proteomes" id="UP000291301">
    <property type="component" value="Unassembled WGS sequence"/>
</dbReference>
<dbReference type="FunFam" id="3.40.1180.10:FF:000001">
    <property type="entry name" value="(2E,6E)-farnesyl-diphosphate-specific ditrans,polycis-undecaprenyl-diphosphate synthase"/>
    <property type="match status" value="1"/>
</dbReference>
<dbReference type="GO" id="GO:0000287">
    <property type="term" value="F:magnesium ion binding"/>
    <property type="evidence" value="ECO:0007669"/>
    <property type="project" value="UniProtKB-UniRule"/>
</dbReference>
<dbReference type="InterPro" id="IPR018520">
    <property type="entry name" value="UPP_synth-like_CS"/>
</dbReference>